<evidence type="ECO:0000256" key="2">
    <source>
        <dbReference type="SAM" id="MobiDB-lite"/>
    </source>
</evidence>
<feature type="domain" description="Outer membrane protein beta-barrel" evidence="4">
    <location>
        <begin position="247"/>
        <end position="426"/>
    </location>
</feature>
<organism evidence="5 6">
    <name type="scientific">Salinimicrobium sediminis</name>
    <dbReference type="NCBI Taxonomy" id="1343891"/>
    <lineage>
        <taxon>Bacteria</taxon>
        <taxon>Pseudomonadati</taxon>
        <taxon>Bacteroidota</taxon>
        <taxon>Flavobacteriia</taxon>
        <taxon>Flavobacteriales</taxon>
        <taxon>Flavobacteriaceae</taxon>
        <taxon>Salinimicrobium</taxon>
    </lineage>
</organism>
<name>A0A285X659_9FLAO</name>
<dbReference type="OrthoDB" id="1113942at2"/>
<feature type="compositionally biased region" description="Low complexity" evidence="2">
    <location>
        <begin position="115"/>
        <end position="132"/>
    </location>
</feature>
<feature type="transmembrane region" description="Helical" evidence="3">
    <location>
        <begin position="43"/>
        <end position="63"/>
    </location>
</feature>
<keyword evidence="3" id="KW-0472">Membrane</keyword>
<keyword evidence="3" id="KW-0812">Transmembrane</keyword>
<dbReference type="InterPro" id="IPR011250">
    <property type="entry name" value="OMP/PagP_B-barrel"/>
</dbReference>
<evidence type="ECO:0000313" key="5">
    <source>
        <dbReference type="EMBL" id="SOC80823.1"/>
    </source>
</evidence>
<evidence type="ECO:0000259" key="4">
    <source>
        <dbReference type="Pfam" id="PF13568"/>
    </source>
</evidence>
<sequence>MKQKKKIDDIYREGLKSAHVPPPADSWEFISARLPKEKKKRVLPLWIPLAGVAALVALLINIFNFNLFDTSAPEPFVNQEENFRPNISPAAEITPEAEPGITHSENKEQEDLSIENSSEAVAAESNSNRAASKIQNNGKVPNAVEAKAEKKLLSQKAIPDAENATTADAAVAETSKETLVPGEGTGIKPAITSTPAEALAETPDASKMQNTNAAVKKDLTKELLKEEAELAEAETAAPSTKNEGFLKRIRISTTAGAVYFNMGSSNTVDSQMAGNTGGSDVSMAYGVNLAYQVSEKVKIRSGVSKVDFNYSTRQVDYNTASSSSAVRTDPAGMGIMLASQGDLEQEFGFIEIPLEVEFALIDKKIGLNLIGGASTLLLGKNNLVMNTPAFTTDFGGAQNLNEVSFSANLGLGVNYKFTPKIRLNLEPMFKYQLNTFDTGNSHYFGIYSGLSYQF</sequence>
<evidence type="ECO:0000313" key="6">
    <source>
        <dbReference type="Proteomes" id="UP000219193"/>
    </source>
</evidence>
<dbReference type="Proteomes" id="UP000219193">
    <property type="component" value="Unassembled WGS sequence"/>
</dbReference>
<dbReference type="EMBL" id="OCMF01000003">
    <property type="protein sequence ID" value="SOC80823.1"/>
    <property type="molecule type" value="Genomic_DNA"/>
</dbReference>
<keyword evidence="1" id="KW-0175">Coiled coil</keyword>
<dbReference type="Pfam" id="PF13568">
    <property type="entry name" value="OMP_b-brl_2"/>
    <property type="match status" value="1"/>
</dbReference>
<accession>A0A285X659</accession>
<gene>
    <name evidence="5" type="ORF">SAMN06296241_2382</name>
</gene>
<keyword evidence="6" id="KW-1185">Reference proteome</keyword>
<proteinExistence type="predicted"/>
<dbReference type="InterPro" id="IPR025665">
    <property type="entry name" value="Beta-barrel_OMP_2"/>
</dbReference>
<dbReference type="SUPFAM" id="SSF56925">
    <property type="entry name" value="OMPA-like"/>
    <property type="match status" value="1"/>
</dbReference>
<feature type="region of interest" description="Disordered" evidence="2">
    <location>
        <begin position="98"/>
        <end position="138"/>
    </location>
</feature>
<feature type="coiled-coil region" evidence="1">
    <location>
        <begin position="216"/>
        <end position="243"/>
    </location>
</feature>
<keyword evidence="3" id="KW-1133">Transmembrane helix</keyword>
<dbReference type="RefSeq" id="WP_097056601.1">
    <property type="nucleotide sequence ID" value="NZ_OCMF01000003.1"/>
</dbReference>
<protein>
    <recommendedName>
        <fullName evidence="4">Outer membrane protein beta-barrel domain-containing protein</fullName>
    </recommendedName>
</protein>
<evidence type="ECO:0000256" key="3">
    <source>
        <dbReference type="SAM" id="Phobius"/>
    </source>
</evidence>
<reference evidence="6" key="1">
    <citation type="submission" date="2017-09" db="EMBL/GenBank/DDBJ databases">
        <authorList>
            <person name="Varghese N."/>
            <person name="Submissions S."/>
        </authorList>
    </citation>
    <scope>NUCLEOTIDE SEQUENCE [LARGE SCALE GENOMIC DNA]</scope>
    <source>
        <strain evidence="6">CGMCC 1.12641</strain>
    </source>
</reference>
<dbReference type="AlphaFoldDB" id="A0A285X659"/>
<evidence type="ECO:0000256" key="1">
    <source>
        <dbReference type="SAM" id="Coils"/>
    </source>
</evidence>